<dbReference type="Pfam" id="PF07707">
    <property type="entry name" value="BACK"/>
    <property type="match status" value="1"/>
</dbReference>
<dbReference type="PANTHER" id="PTHR45632">
    <property type="entry name" value="LD33804P"/>
    <property type="match status" value="1"/>
</dbReference>
<sequence>MVIKREVAYGIVQGLSDFWKCSELQDFTVTIGKTQYGCHRLLLAACSGFFRGLFRSGMKETELRCATVEDISNKTFELILETLYTGRGVLTNDNVIDIWRAAHQLQITFLIQDIEEFIIKTLSFENYVDYFVNSRLLNSETVSQTVWSFILKNSNDFFRTNCFNELPLSDVLNVIRSQDLVAESEDDVINAILRWVEFTSVKDHGGTNQNVQNKTEKIDETNTLKAVVNNHDDKCSDTCNNMAVNIQHEKEDELFTSNGNRRKYLLTLLSSARLGLTSHSCLHMLARRPLVHANPKTKDLIMDVLFYQLQAENKRSGQWPSWAIHRNSSPFVNVAVAACHFGTSVHVSVFSFSTNFWLRLFPLESKAKVRFAVRGQTLYALGTSLTVGTLKSSENDLLTEIANSHEPVSLSSTRHTRSLSRLHRTGFGFGLLADDPKANSGMPLTVYEYQDGFWLDLTISLTLSSERFSVVVADSFLYILSSDKQFWRLDPITRVHVQLAKFPNDQPACHVTNYEHKILVFSSVSGKGVDETVVHCYHMLQNIWTRLNNLEGPAKGMTSFKDDHFTYILQSSGDLWRMVEPQSDLLEFEHVVKLWSCDWPVHGAVTFIDELYIYGVKSEARKEDSHLRKCIPGVFRQIIYMESNDLTKTSTFLPFVVKSSYLRHFS</sequence>
<dbReference type="InterPro" id="IPR011043">
    <property type="entry name" value="Gal_Oxase/kelch_b-propeller"/>
</dbReference>
<dbReference type="InterPro" id="IPR000210">
    <property type="entry name" value="BTB/POZ_dom"/>
</dbReference>
<name>A0A2C9KGY9_BIOGL</name>
<dbReference type="InterPro" id="IPR015915">
    <property type="entry name" value="Kelch-typ_b-propeller"/>
</dbReference>
<dbReference type="Gene3D" id="3.30.710.10">
    <property type="entry name" value="Potassium Channel Kv1.1, Chain A"/>
    <property type="match status" value="1"/>
</dbReference>
<proteinExistence type="predicted"/>
<dbReference type="KEGG" id="bgt:106067865"/>
<dbReference type="InterPro" id="IPR011705">
    <property type="entry name" value="BACK"/>
</dbReference>
<dbReference type="PROSITE" id="PS50097">
    <property type="entry name" value="BTB"/>
    <property type="match status" value="1"/>
</dbReference>
<evidence type="ECO:0000259" key="3">
    <source>
        <dbReference type="PROSITE" id="PS50097"/>
    </source>
</evidence>
<dbReference type="VEuPathDB" id="VectorBase:BGLB019504"/>
<dbReference type="RefSeq" id="XP_013082592.2">
    <property type="nucleotide sequence ID" value="XM_013227138.2"/>
</dbReference>
<dbReference type="VEuPathDB" id="VectorBase:BGLAX_026524"/>
<dbReference type="Proteomes" id="UP000076420">
    <property type="component" value="Unassembled WGS sequence"/>
</dbReference>
<feature type="domain" description="BTB" evidence="3">
    <location>
        <begin position="25"/>
        <end position="92"/>
    </location>
</feature>
<dbReference type="SUPFAM" id="SSF54695">
    <property type="entry name" value="POZ domain"/>
    <property type="match status" value="1"/>
</dbReference>
<reference evidence="4" key="1">
    <citation type="submission" date="2020-05" db="UniProtKB">
        <authorList>
            <consortium name="EnsemblMetazoa"/>
        </authorList>
    </citation>
    <scope>IDENTIFICATION</scope>
    <source>
        <strain evidence="4">BB02</strain>
    </source>
</reference>
<dbReference type="PANTHER" id="PTHR45632:SF17">
    <property type="entry name" value="KELCH-LIKE PROTEIN 31"/>
    <property type="match status" value="1"/>
</dbReference>
<keyword evidence="2" id="KW-0677">Repeat</keyword>
<evidence type="ECO:0000313" key="4">
    <source>
        <dbReference type="EnsemblMetazoa" id="BGLB019504-PA"/>
    </source>
</evidence>
<dbReference type="InterPro" id="IPR011333">
    <property type="entry name" value="SKP1/BTB/POZ_sf"/>
</dbReference>
<evidence type="ECO:0000313" key="5">
    <source>
        <dbReference type="Proteomes" id="UP000076420"/>
    </source>
</evidence>
<dbReference type="SMART" id="SM00875">
    <property type="entry name" value="BACK"/>
    <property type="match status" value="1"/>
</dbReference>
<dbReference type="Gene3D" id="1.25.40.420">
    <property type="match status" value="1"/>
</dbReference>
<dbReference type="SMART" id="SM00225">
    <property type="entry name" value="BTB"/>
    <property type="match status" value="1"/>
</dbReference>
<dbReference type="EnsemblMetazoa" id="BGLB019504-RA">
    <property type="protein sequence ID" value="BGLB019504-PA"/>
    <property type="gene ID" value="BGLB019504"/>
</dbReference>
<protein>
    <recommendedName>
        <fullName evidence="3">BTB domain-containing protein</fullName>
    </recommendedName>
</protein>
<accession>A0A2C9KGY9</accession>
<evidence type="ECO:0000256" key="1">
    <source>
        <dbReference type="ARBA" id="ARBA00022441"/>
    </source>
</evidence>
<dbReference type="CDD" id="cd18186">
    <property type="entry name" value="BTB_POZ_ZBTB_KLHL-like"/>
    <property type="match status" value="1"/>
</dbReference>
<dbReference type="AlphaFoldDB" id="A0A2C9KGY9"/>
<dbReference type="Pfam" id="PF00651">
    <property type="entry name" value="BTB"/>
    <property type="match status" value="1"/>
</dbReference>
<keyword evidence="1" id="KW-0880">Kelch repeat</keyword>
<dbReference type="CDD" id="cd14733">
    <property type="entry name" value="BACK"/>
    <property type="match status" value="1"/>
</dbReference>
<evidence type="ECO:0000256" key="2">
    <source>
        <dbReference type="ARBA" id="ARBA00022737"/>
    </source>
</evidence>
<dbReference type="SUPFAM" id="SSF50965">
    <property type="entry name" value="Galactose oxidase, central domain"/>
    <property type="match status" value="1"/>
</dbReference>
<gene>
    <name evidence="4" type="primary">106067865</name>
</gene>
<organism evidence="4 5">
    <name type="scientific">Biomphalaria glabrata</name>
    <name type="common">Bloodfluke planorb</name>
    <name type="synonym">Freshwater snail</name>
    <dbReference type="NCBI Taxonomy" id="6526"/>
    <lineage>
        <taxon>Eukaryota</taxon>
        <taxon>Metazoa</taxon>
        <taxon>Spiralia</taxon>
        <taxon>Lophotrochozoa</taxon>
        <taxon>Mollusca</taxon>
        <taxon>Gastropoda</taxon>
        <taxon>Heterobranchia</taxon>
        <taxon>Euthyneura</taxon>
        <taxon>Panpulmonata</taxon>
        <taxon>Hygrophila</taxon>
        <taxon>Lymnaeoidea</taxon>
        <taxon>Planorbidae</taxon>
        <taxon>Biomphalaria</taxon>
    </lineage>
</organism>
<dbReference type="Gene3D" id="2.120.10.80">
    <property type="entry name" value="Kelch-type beta propeller"/>
    <property type="match status" value="1"/>
</dbReference>
<dbReference type="OrthoDB" id="6134519at2759"/>